<evidence type="ECO:0000313" key="4">
    <source>
        <dbReference type="Proteomes" id="UP000540506"/>
    </source>
</evidence>
<dbReference type="RefSeq" id="WP_184936286.1">
    <property type="nucleotide sequence ID" value="NZ_JACHJV010000001.1"/>
</dbReference>
<evidence type="ECO:0000256" key="1">
    <source>
        <dbReference type="SAM" id="MobiDB-lite"/>
    </source>
</evidence>
<evidence type="ECO:0000313" key="3">
    <source>
        <dbReference type="EMBL" id="MBB4924323.1"/>
    </source>
</evidence>
<feature type="compositionally biased region" description="Basic and acidic residues" evidence="1">
    <location>
        <begin position="13"/>
        <end position="31"/>
    </location>
</feature>
<dbReference type="Proteomes" id="UP000540506">
    <property type="component" value="Unassembled WGS sequence"/>
</dbReference>
<dbReference type="AlphaFoldDB" id="A0A7W7R351"/>
<feature type="transmembrane region" description="Helical" evidence="2">
    <location>
        <begin position="39"/>
        <end position="60"/>
    </location>
</feature>
<reference evidence="3 4" key="1">
    <citation type="submission" date="2020-08" db="EMBL/GenBank/DDBJ databases">
        <title>Sequencing the genomes of 1000 actinobacteria strains.</title>
        <authorList>
            <person name="Klenk H.-P."/>
        </authorList>
    </citation>
    <scope>NUCLEOTIDE SEQUENCE [LARGE SCALE GENOMIC DNA]</scope>
    <source>
        <strain evidence="3 4">DSM 41654</strain>
    </source>
</reference>
<feature type="compositionally biased region" description="Pro residues" evidence="1">
    <location>
        <begin position="1"/>
        <end position="11"/>
    </location>
</feature>
<sequence length="263" mass="28229">MSTPALVPPQGDPHSDPQSDPHSDPHSDPPSRPRRPRTALLLVGALLLGPLLGGGIGYAIQQQRPPTPLPALLPVSAPAYPAGHLNAQDSAAIAPRPLAIDGDLRPLLLPKPSDAQDWDDFGIADAGDWATISELAMEYGKVADNFQQLASTGFRRAAVNTWQKDGVKYRIELIQYFSDNASSAINATLAAGVSGTPFGDTMEGAYEAPAQQETYAETTDRFYHGRALTRRGDLLVSVEAFGDAQVNADKVRELAKQQWERLA</sequence>
<name>A0A7W7R351_KITKI</name>
<organism evidence="3 4">
    <name type="scientific">Kitasatospora kifunensis</name>
    <name type="common">Streptomyces kifunensis</name>
    <dbReference type="NCBI Taxonomy" id="58351"/>
    <lineage>
        <taxon>Bacteria</taxon>
        <taxon>Bacillati</taxon>
        <taxon>Actinomycetota</taxon>
        <taxon>Actinomycetes</taxon>
        <taxon>Kitasatosporales</taxon>
        <taxon>Streptomycetaceae</taxon>
        <taxon>Kitasatospora</taxon>
    </lineage>
</organism>
<accession>A0A7W7R351</accession>
<dbReference type="EMBL" id="JACHJV010000001">
    <property type="protein sequence ID" value="MBB4924323.1"/>
    <property type="molecule type" value="Genomic_DNA"/>
</dbReference>
<keyword evidence="2" id="KW-0812">Transmembrane</keyword>
<keyword evidence="2" id="KW-0472">Membrane</keyword>
<keyword evidence="2" id="KW-1133">Transmembrane helix</keyword>
<keyword evidence="4" id="KW-1185">Reference proteome</keyword>
<evidence type="ECO:0000256" key="2">
    <source>
        <dbReference type="SAM" id="Phobius"/>
    </source>
</evidence>
<protein>
    <submittedName>
        <fullName evidence="3">Uncharacterized protein</fullName>
    </submittedName>
</protein>
<gene>
    <name evidence="3" type="ORF">FHR34_003316</name>
</gene>
<comment type="caution">
    <text evidence="3">The sequence shown here is derived from an EMBL/GenBank/DDBJ whole genome shotgun (WGS) entry which is preliminary data.</text>
</comment>
<feature type="region of interest" description="Disordered" evidence="1">
    <location>
        <begin position="1"/>
        <end position="35"/>
    </location>
</feature>
<proteinExistence type="predicted"/>